<name>W4LTT6_ENTF1</name>
<evidence type="ECO:0000313" key="3">
    <source>
        <dbReference type="Proteomes" id="UP000019141"/>
    </source>
</evidence>
<comment type="caution">
    <text evidence="2">The sequence shown here is derived from an EMBL/GenBank/DDBJ whole genome shotgun (WGS) entry which is preliminary data.</text>
</comment>
<dbReference type="Gene3D" id="3.10.129.10">
    <property type="entry name" value="Hotdog Thioesterase"/>
    <property type="match status" value="1"/>
</dbReference>
<dbReference type="GO" id="GO:0016790">
    <property type="term" value="F:thiolester hydrolase activity"/>
    <property type="evidence" value="ECO:0007669"/>
    <property type="project" value="UniProtKB-ARBA"/>
</dbReference>
<evidence type="ECO:0000313" key="2">
    <source>
        <dbReference type="EMBL" id="ETX00822.1"/>
    </source>
</evidence>
<dbReference type="InterPro" id="IPR029069">
    <property type="entry name" value="HotDog_dom_sf"/>
</dbReference>
<dbReference type="CDD" id="cd03443">
    <property type="entry name" value="PaaI_thioesterase"/>
    <property type="match status" value="1"/>
</dbReference>
<proteinExistence type="predicted"/>
<dbReference type="SUPFAM" id="SSF54637">
    <property type="entry name" value="Thioesterase/thiol ester dehydrase-isomerase"/>
    <property type="match status" value="1"/>
</dbReference>
<gene>
    <name evidence="2" type="ORF">ETSY1_09705</name>
</gene>
<sequence>MSAPLAVTEQTLQQVLQNVACTRQYGFRLHAIEEGSCTLHVPFQPLFERPGGIISGQVFMAAADVAMWLAIMTRLGATDMSVTSDITTAFLRGAKREDFQCTATILKLGRRLIYGVAECVSTDHQRLTHHTVTYMRT</sequence>
<accession>W4LTT6</accession>
<keyword evidence="3" id="KW-1185">Reference proteome</keyword>
<dbReference type="EMBL" id="AZHW01000299">
    <property type="protein sequence ID" value="ETX00822.1"/>
    <property type="molecule type" value="Genomic_DNA"/>
</dbReference>
<dbReference type="HOGENOM" id="CLU_089876_4_1_7"/>
<feature type="domain" description="Thioesterase" evidence="1">
    <location>
        <begin position="51"/>
        <end position="122"/>
    </location>
</feature>
<dbReference type="Proteomes" id="UP000019141">
    <property type="component" value="Unassembled WGS sequence"/>
</dbReference>
<dbReference type="Pfam" id="PF03061">
    <property type="entry name" value="4HBT"/>
    <property type="match status" value="1"/>
</dbReference>
<dbReference type="AlphaFoldDB" id="W4LTT6"/>
<organism evidence="2 3">
    <name type="scientific">Entotheonella factor</name>
    <dbReference type="NCBI Taxonomy" id="1429438"/>
    <lineage>
        <taxon>Bacteria</taxon>
        <taxon>Pseudomonadati</taxon>
        <taxon>Nitrospinota/Tectimicrobiota group</taxon>
        <taxon>Candidatus Tectimicrobiota</taxon>
        <taxon>Candidatus Entotheonellia</taxon>
        <taxon>Candidatus Entotheonellales</taxon>
        <taxon>Candidatus Entotheonellaceae</taxon>
        <taxon>Candidatus Entotheonella</taxon>
    </lineage>
</organism>
<reference evidence="2 3" key="1">
    <citation type="journal article" date="2014" name="Nature">
        <title>An environmental bacterial taxon with a large and distinct metabolic repertoire.</title>
        <authorList>
            <person name="Wilson M.C."/>
            <person name="Mori T."/>
            <person name="Ruckert C."/>
            <person name="Uria A.R."/>
            <person name="Helf M.J."/>
            <person name="Takada K."/>
            <person name="Gernert C."/>
            <person name="Steffens U.A."/>
            <person name="Heycke N."/>
            <person name="Schmitt S."/>
            <person name="Rinke C."/>
            <person name="Helfrich E.J."/>
            <person name="Brachmann A.O."/>
            <person name="Gurgui C."/>
            <person name="Wakimoto T."/>
            <person name="Kracht M."/>
            <person name="Crusemann M."/>
            <person name="Hentschel U."/>
            <person name="Abe I."/>
            <person name="Matsunaga S."/>
            <person name="Kalinowski J."/>
            <person name="Takeyama H."/>
            <person name="Piel J."/>
        </authorList>
    </citation>
    <scope>NUCLEOTIDE SEQUENCE [LARGE SCALE GENOMIC DNA]</scope>
    <source>
        <strain evidence="3">TSY1</strain>
    </source>
</reference>
<dbReference type="InterPro" id="IPR006683">
    <property type="entry name" value="Thioestr_dom"/>
</dbReference>
<protein>
    <recommendedName>
        <fullName evidence="1">Thioesterase domain-containing protein</fullName>
    </recommendedName>
</protein>
<evidence type="ECO:0000259" key="1">
    <source>
        <dbReference type="Pfam" id="PF03061"/>
    </source>
</evidence>